<evidence type="ECO:0000259" key="2">
    <source>
        <dbReference type="Pfam" id="PF07638"/>
    </source>
</evidence>
<dbReference type="InterPro" id="IPR036388">
    <property type="entry name" value="WH-like_DNA-bd_sf"/>
</dbReference>
<comment type="caution">
    <text evidence="3">The sequence shown here is derived from an EMBL/GenBank/DDBJ whole genome shotgun (WGS) entry which is preliminary data.</text>
</comment>
<dbReference type="Gene3D" id="1.10.10.10">
    <property type="entry name" value="Winged helix-like DNA-binding domain superfamily/Winged helix DNA-binding domain"/>
    <property type="match status" value="1"/>
</dbReference>
<evidence type="ECO:0000313" key="4">
    <source>
        <dbReference type="Proteomes" id="UP001596957"/>
    </source>
</evidence>
<accession>A0ABW2W0E7</accession>
<dbReference type="EMBL" id="JBHTEC010000010">
    <property type="protein sequence ID" value="MFD0289652.1"/>
    <property type="molecule type" value="Genomic_DNA"/>
</dbReference>
<evidence type="ECO:0000313" key="3">
    <source>
        <dbReference type="EMBL" id="MFD0289652.1"/>
    </source>
</evidence>
<dbReference type="Pfam" id="PF07638">
    <property type="entry name" value="Sigma70_ECF"/>
    <property type="match status" value="1"/>
</dbReference>
<keyword evidence="4" id="KW-1185">Reference proteome</keyword>
<dbReference type="SUPFAM" id="SSF88659">
    <property type="entry name" value="Sigma3 and sigma4 domains of RNA polymerase sigma factors"/>
    <property type="match status" value="1"/>
</dbReference>
<protein>
    <submittedName>
        <fullName evidence="3">RNA polymerase sigma factor</fullName>
    </submittedName>
</protein>
<reference evidence="4" key="1">
    <citation type="journal article" date="2019" name="Int. J. Syst. Evol. Microbiol.">
        <title>The Global Catalogue of Microorganisms (GCM) 10K type strain sequencing project: providing services to taxonomists for standard genome sequencing and annotation.</title>
        <authorList>
            <consortium name="The Broad Institute Genomics Platform"/>
            <consortium name="The Broad Institute Genome Sequencing Center for Infectious Disease"/>
            <person name="Wu L."/>
            <person name="Ma J."/>
        </authorList>
    </citation>
    <scope>NUCLEOTIDE SEQUENCE [LARGE SCALE GENOMIC DNA]</scope>
    <source>
        <strain evidence="4">CGMCC 4.7198</strain>
    </source>
</reference>
<feature type="region of interest" description="Disordered" evidence="1">
    <location>
        <begin position="158"/>
        <end position="190"/>
    </location>
</feature>
<dbReference type="RefSeq" id="WP_381302016.1">
    <property type="nucleotide sequence ID" value="NZ_JBHTEC010000010.1"/>
</dbReference>
<organism evidence="3 4">
    <name type="scientific">Streptomyces lutosisoli</name>
    <dbReference type="NCBI Taxonomy" id="2665721"/>
    <lineage>
        <taxon>Bacteria</taxon>
        <taxon>Bacillati</taxon>
        <taxon>Actinomycetota</taxon>
        <taxon>Actinomycetes</taxon>
        <taxon>Kitasatosporales</taxon>
        <taxon>Streptomycetaceae</taxon>
        <taxon>Streptomyces</taxon>
    </lineage>
</organism>
<dbReference type="Proteomes" id="UP001596957">
    <property type="component" value="Unassembled WGS sequence"/>
</dbReference>
<name>A0ABW2W0E7_9ACTN</name>
<sequence length="190" mass="21328">MLAWTYSGEIFRQSRLAGRPIRVRHVADWSQDDRYLLATETVLAGLELFRTYGLVGRRWQEAGGASLTTYYVGACVQSFRPVYEQWFRDQSPSMAMGNGLLEEGPAYGDRADEGAVDPDQAAVIQDQVRRALAALSDQQLRNGLVRRALGYTQREAAASVGLSEKAMERRLSRSRHKLRTLGFDEQGRGQ</sequence>
<gene>
    <name evidence="3" type="ORF">ACFQZP_50325</name>
</gene>
<dbReference type="InterPro" id="IPR013324">
    <property type="entry name" value="RNA_pol_sigma_r3/r4-like"/>
</dbReference>
<feature type="domain" description="RNA polymerase sigma-70 ECF-like HTH" evidence="2">
    <location>
        <begin position="110"/>
        <end position="179"/>
    </location>
</feature>
<evidence type="ECO:0000256" key="1">
    <source>
        <dbReference type="SAM" id="MobiDB-lite"/>
    </source>
</evidence>
<dbReference type="InterPro" id="IPR053812">
    <property type="entry name" value="HTH_Sigma70_ECF-like"/>
</dbReference>
<proteinExistence type="predicted"/>